<name>A0A8D8QDK5_9HEMI</name>
<keyword evidence="2 4" id="KW-0863">Zinc-finger</keyword>
<dbReference type="AlphaFoldDB" id="A0A8D8QDK5"/>
<feature type="coiled-coil region" evidence="5">
    <location>
        <begin position="149"/>
        <end position="197"/>
    </location>
</feature>
<keyword evidence="5" id="KW-0175">Coiled coil</keyword>
<accession>A0A8D8QDK5</accession>
<feature type="compositionally biased region" description="Basic and acidic residues" evidence="6">
    <location>
        <begin position="76"/>
        <end position="89"/>
    </location>
</feature>
<evidence type="ECO:0000256" key="4">
    <source>
        <dbReference type="PROSITE-ProRule" id="PRU00146"/>
    </source>
</evidence>
<protein>
    <recommendedName>
        <fullName evidence="7">PHD-type domain-containing protein</fullName>
    </recommendedName>
</protein>
<evidence type="ECO:0000256" key="1">
    <source>
        <dbReference type="ARBA" id="ARBA00022723"/>
    </source>
</evidence>
<dbReference type="GO" id="GO:0008270">
    <property type="term" value="F:zinc ion binding"/>
    <property type="evidence" value="ECO:0007669"/>
    <property type="project" value="UniProtKB-KW"/>
</dbReference>
<feature type="compositionally biased region" description="Basic and acidic residues" evidence="6">
    <location>
        <begin position="100"/>
        <end position="111"/>
    </location>
</feature>
<dbReference type="EMBL" id="HBUF01071338">
    <property type="protein sequence ID" value="CAG6629639.1"/>
    <property type="molecule type" value="Transcribed_RNA"/>
</dbReference>
<evidence type="ECO:0000259" key="7">
    <source>
        <dbReference type="PROSITE" id="PS50016"/>
    </source>
</evidence>
<evidence type="ECO:0000256" key="6">
    <source>
        <dbReference type="SAM" id="MobiDB-lite"/>
    </source>
</evidence>
<evidence type="ECO:0000256" key="2">
    <source>
        <dbReference type="ARBA" id="ARBA00022771"/>
    </source>
</evidence>
<reference evidence="8" key="1">
    <citation type="submission" date="2021-05" db="EMBL/GenBank/DDBJ databases">
        <authorList>
            <person name="Alioto T."/>
            <person name="Alioto T."/>
            <person name="Gomez Garrido J."/>
        </authorList>
    </citation>
    <scope>NUCLEOTIDE SEQUENCE</scope>
</reference>
<organism evidence="8">
    <name type="scientific">Cacopsylla melanoneura</name>
    <dbReference type="NCBI Taxonomy" id="428564"/>
    <lineage>
        <taxon>Eukaryota</taxon>
        <taxon>Metazoa</taxon>
        <taxon>Ecdysozoa</taxon>
        <taxon>Arthropoda</taxon>
        <taxon>Hexapoda</taxon>
        <taxon>Insecta</taxon>
        <taxon>Pterygota</taxon>
        <taxon>Neoptera</taxon>
        <taxon>Paraneoptera</taxon>
        <taxon>Hemiptera</taxon>
        <taxon>Sternorrhyncha</taxon>
        <taxon>Psylloidea</taxon>
        <taxon>Psyllidae</taxon>
        <taxon>Psyllinae</taxon>
        <taxon>Cacopsylla</taxon>
    </lineage>
</organism>
<sequence>MMTELCGRCKEQLPAEGELDYATCCVCNNGYHFNCTTVGETSWRTMGDTRRGSWKCPTCRDSTAKNNKGPGNNTPDPKEQQSIKQKEQQTKGGSSSSTTEPKKDQASGKSEDVCKMIENLTKKITTMETTINAKLGEFADSLTFYGGRIEELAVSLKNVEKKNILLEKRLDTQDAENKELKTRVKQLEGLLHQRDQNDLTNKMEISGFKDVNIDENQFVKKVIQATGLDDDIQFRVEKIVKDNKETGKTQSLVVHFKTENARNIVLSKIKEGKIYNKAGSFVQCNTPTKLFFNECLTPYYKKLFYEAKKVKIDKKYAFLWVKSGKILLKKQAESRIETLISMEDLKKM</sequence>
<feature type="region of interest" description="Disordered" evidence="6">
    <location>
        <begin position="45"/>
        <end position="111"/>
    </location>
</feature>
<dbReference type="Pfam" id="PF25298">
    <property type="entry name" value="Baculo_FP_2nd"/>
    <property type="match status" value="1"/>
</dbReference>
<keyword evidence="3" id="KW-0862">Zinc</keyword>
<evidence type="ECO:0000256" key="3">
    <source>
        <dbReference type="ARBA" id="ARBA00022833"/>
    </source>
</evidence>
<dbReference type="InterPro" id="IPR019787">
    <property type="entry name" value="Znf_PHD-finger"/>
</dbReference>
<dbReference type="PROSITE" id="PS50016">
    <property type="entry name" value="ZF_PHD_2"/>
    <property type="match status" value="1"/>
</dbReference>
<evidence type="ECO:0000256" key="5">
    <source>
        <dbReference type="SAM" id="Coils"/>
    </source>
</evidence>
<dbReference type="InterPro" id="IPR011011">
    <property type="entry name" value="Znf_FYVE_PHD"/>
</dbReference>
<feature type="compositionally biased region" description="Low complexity" evidence="6">
    <location>
        <begin position="90"/>
        <end position="99"/>
    </location>
</feature>
<dbReference type="SUPFAM" id="SSF57903">
    <property type="entry name" value="FYVE/PHD zinc finger"/>
    <property type="match status" value="1"/>
</dbReference>
<evidence type="ECO:0000313" key="8">
    <source>
        <dbReference type="EMBL" id="CAG6629639.1"/>
    </source>
</evidence>
<dbReference type="Gene3D" id="3.30.40.10">
    <property type="entry name" value="Zinc/RING finger domain, C3HC4 (zinc finger)"/>
    <property type="match status" value="1"/>
</dbReference>
<proteinExistence type="predicted"/>
<dbReference type="InterPro" id="IPR057251">
    <property type="entry name" value="FP_C"/>
</dbReference>
<keyword evidence="1" id="KW-0479">Metal-binding</keyword>
<feature type="domain" description="PHD-type" evidence="7">
    <location>
        <begin position="3"/>
        <end position="62"/>
    </location>
</feature>
<feature type="compositionally biased region" description="Polar residues" evidence="6">
    <location>
        <begin position="60"/>
        <end position="75"/>
    </location>
</feature>
<dbReference type="InterPro" id="IPR013083">
    <property type="entry name" value="Znf_RING/FYVE/PHD"/>
</dbReference>